<keyword evidence="11" id="KW-1185">Reference proteome</keyword>
<dbReference type="PANTHER" id="PTHR41523:SF8">
    <property type="entry name" value="ETHYLENE RESPONSE SENSOR PROTEIN"/>
    <property type="match status" value="1"/>
</dbReference>
<evidence type="ECO:0000313" key="10">
    <source>
        <dbReference type="EMBL" id="BBH24638.1"/>
    </source>
</evidence>
<dbReference type="InterPro" id="IPR005467">
    <property type="entry name" value="His_kinase_dom"/>
</dbReference>
<dbReference type="InterPro" id="IPR011495">
    <property type="entry name" value="Sig_transdc_His_kin_sub2_dim/P"/>
</dbReference>
<dbReference type="Pfam" id="PF12282">
    <property type="entry name" value="GAF_PdtaS"/>
    <property type="match status" value="1"/>
</dbReference>
<reference evidence="10 11" key="1">
    <citation type="submission" date="2018-11" db="EMBL/GenBank/DDBJ databases">
        <title>Complete genome sequence of Paenibacillus baekrokdamisoli strain KCTC 33723.</title>
        <authorList>
            <person name="Kang S.W."/>
            <person name="Lee K.C."/>
            <person name="Kim K.K."/>
            <person name="Kim J.S."/>
            <person name="Kim D.S."/>
            <person name="Ko S.H."/>
            <person name="Yang S.H."/>
            <person name="Lee J.S."/>
        </authorList>
    </citation>
    <scope>NUCLEOTIDE SEQUENCE [LARGE SCALE GENOMIC DNA]</scope>
    <source>
        <strain evidence="10 11">KCTC 33723</strain>
    </source>
</reference>
<dbReference type="GO" id="GO:0004673">
    <property type="term" value="F:protein histidine kinase activity"/>
    <property type="evidence" value="ECO:0007669"/>
    <property type="project" value="UniProtKB-EC"/>
</dbReference>
<dbReference type="InterPro" id="IPR022066">
    <property type="entry name" value="PdtaS_GAF"/>
</dbReference>
<accession>A0A3G9JKH8</accession>
<dbReference type="EC" id="2.7.13.3" evidence="2"/>
<protein>
    <recommendedName>
        <fullName evidence="2">histidine kinase</fullName>
        <ecNumber evidence="2">2.7.13.3</ecNumber>
    </recommendedName>
</protein>
<dbReference type="KEGG" id="pbk:Back11_59830"/>
<gene>
    <name evidence="10" type="ORF">Back11_59830</name>
</gene>
<sequence>MIVVEEMSFQNTTLTKQEAESIMGLAGQLQWIADVSQSDMFIDCPLDDESSALVIAQAHPSTAVSLYKTSVVGQYAYVQNEPAVMFCLLSGKPVIGSRGTSQEGIAMQQNVIPIHSKQGKVIGALIMEKDISEKLEQEKNVERLIETTEQLSETLLSLALSEGGMQSLMQEGIVLFDENEWITYTNPQARKLLMEIGYSDMIEGSSLGDLFYGKLNRASLLNQAGVFHEEFQIGNVTFELKALSIYRDQMTVGGFMLIRDLSELKEKEKQLIIKSAVIKEIHHRVKNNLQTVSGLLRLQMRRTQHEEVQNVYRDSINRINSIAIIHEMLAFEGIEMIPFKEVAERIAKNIISSSVKPDQSIRAWLSGDELILPSEQATTLALVINELVQNCVIHAFQDRNEGEIEISLQVTEDSARLRVSDNGCGINNKVQPDGANTKGHIGLKISETLVQENLAGQMSLTSDKQGTKVEILFPLPTKVSDQEDGL</sequence>
<dbReference type="Gene3D" id="3.30.450.20">
    <property type="entry name" value="PAS domain"/>
    <property type="match status" value="1"/>
</dbReference>
<evidence type="ECO:0000259" key="9">
    <source>
        <dbReference type="PROSITE" id="PS50109"/>
    </source>
</evidence>
<dbReference type="PROSITE" id="PS50109">
    <property type="entry name" value="HIS_KIN"/>
    <property type="match status" value="1"/>
</dbReference>
<feature type="domain" description="Histidine kinase" evidence="9">
    <location>
        <begin position="280"/>
        <end position="477"/>
    </location>
</feature>
<dbReference type="GO" id="GO:0000160">
    <property type="term" value="P:phosphorelay signal transduction system"/>
    <property type="evidence" value="ECO:0007669"/>
    <property type="project" value="UniProtKB-KW"/>
</dbReference>
<evidence type="ECO:0000256" key="4">
    <source>
        <dbReference type="ARBA" id="ARBA00022679"/>
    </source>
</evidence>
<dbReference type="InterPro" id="IPR036890">
    <property type="entry name" value="HATPase_C_sf"/>
</dbReference>
<organism evidence="10 11">
    <name type="scientific">Paenibacillus baekrokdamisoli</name>
    <dbReference type="NCBI Taxonomy" id="1712516"/>
    <lineage>
        <taxon>Bacteria</taxon>
        <taxon>Bacillati</taxon>
        <taxon>Bacillota</taxon>
        <taxon>Bacilli</taxon>
        <taxon>Bacillales</taxon>
        <taxon>Paenibacillaceae</taxon>
        <taxon>Paenibacillus</taxon>
    </lineage>
</organism>
<dbReference type="InterPro" id="IPR038424">
    <property type="entry name" value="H_kinase_PdtaS_GAF_sf"/>
</dbReference>
<evidence type="ECO:0000313" key="11">
    <source>
        <dbReference type="Proteomes" id="UP000275368"/>
    </source>
</evidence>
<keyword evidence="3" id="KW-0597">Phosphoprotein</keyword>
<keyword evidence="6 10" id="KW-0418">Kinase</keyword>
<dbReference type="Proteomes" id="UP000275368">
    <property type="component" value="Chromosome"/>
</dbReference>
<proteinExistence type="predicted"/>
<dbReference type="Gene3D" id="3.30.565.10">
    <property type="entry name" value="Histidine kinase-like ATPase, C-terminal domain"/>
    <property type="match status" value="1"/>
</dbReference>
<dbReference type="EMBL" id="AP019308">
    <property type="protein sequence ID" value="BBH24638.1"/>
    <property type="molecule type" value="Genomic_DNA"/>
</dbReference>
<dbReference type="RefSeq" id="WP_125664985.1">
    <property type="nucleotide sequence ID" value="NZ_AP019308.1"/>
</dbReference>
<keyword evidence="5" id="KW-0547">Nucleotide-binding</keyword>
<dbReference type="SUPFAM" id="SSF55874">
    <property type="entry name" value="ATPase domain of HSP90 chaperone/DNA topoisomerase II/histidine kinase"/>
    <property type="match status" value="1"/>
</dbReference>
<dbReference type="PANTHER" id="PTHR41523">
    <property type="entry name" value="TWO-COMPONENT SYSTEM SENSOR PROTEIN"/>
    <property type="match status" value="1"/>
</dbReference>
<evidence type="ECO:0000256" key="6">
    <source>
        <dbReference type="ARBA" id="ARBA00022777"/>
    </source>
</evidence>
<evidence type="ECO:0000256" key="8">
    <source>
        <dbReference type="ARBA" id="ARBA00023012"/>
    </source>
</evidence>
<evidence type="ECO:0000256" key="5">
    <source>
        <dbReference type="ARBA" id="ARBA00022741"/>
    </source>
</evidence>
<dbReference type="Pfam" id="PF02518">
    <property type="entry name" value="HATPase_c"/>
    <property type="match status" value="1"/>
</dbReference>
<evidence type="ECO:0000256" key="2">
    <source>
        <dbReference type="ARBA" id="ARBA00012438"/>
    </source>
</evidence>
<keyword evidence="8" id="KW-0902">Two-component regulatory system</keyword>
<dbReference type="InterPro" id="IPR003594">
    <property type="entry name" value="HATPase_dom"/>
</dbReference>
<name>A0A3G9JKH8_9BACL</name>
<dbReference type="AlphaFoldDB" id="A0A3G9JKH8"/>
<evidence type="ECO:0000256" key="7">
    <source>
        <dbReference type="ARBA" id="ARBA00022840"/>
    </source>
</evidence>
<evidence type="ECO:0000256" key="3">
    <source>
        <dbReference type="ARBA" id="ARBA00022553"/>
    </source>
</evidence>
<comment type="catalytic activity">
    <reaction evidence="1">
        <text>ATP + protein L-histidine = ADP + protein N-phospho-L-histidine.</text>
        <dbReference type="EC" id="2.7.13.3"/>
    </reaction>
</comment>
<keyword evidence="7" id="KW-0067">ATP-binding</keyword>
<keyword evidence="4" id="KW-0808">Transferase</keyword>
<dbReference type="GO" id="GO:0005524">
    <property type="term" value="F:ATP binding"/>
    <property type="evidence" value="ECO:0007669"/>
    <property type="project" value="UniProtKB-KW"/>
</dbReference>
<dbReference type="SMART" id="SM00387">
    <property type="entry name" value="HATPase_c"/>
    <property type="match status" value="1"/>
</dbReference>
<dbReference type="Pfam" id="PF07568">
    <property type="entry name" value="HisKA_2"/>
    <property type="match status" value="1"/>
</dbReference>
<dbReference type="OrthoDB" id="9767435at2"/>
<dbReference type="Gene3D" id="3.30.450.280">
    <property type="entry name" value="GAF domain"/>
    <property type="match status" value="1"/>
</dbReference>
<evidence type="ECO:0000256" key="1">
    <source>
        <dbReference type="ARBA" id="ARBA00000085"/>
    </source>
</evidence>